<accession>A0A0D9V5W4</accession>
<dbReference type="EnsemblPlants" id="LPERR01G27140.1">
    <property type="protein sequence ID" value="LPERR01G27140.1"/>
    <property type="gene ID" value="LPERR01G27140"/>
</dbReference>
<dbReference type="EC" id="1.13.11.20" evidence="3"/>
<dbReference type="eggNOG" id="KOG4281">
    <property type="taxonomic scope" value="Eukaryota"/>
</dbReference>
<dbReference type="Pfam" id="PF07847">
    <property type="entry name" value="PCO_ADO"/>
    <property type="match status" value="1"/>
</dbReference>
<dbReference type="InterPro" id="IPR011051">
    <property type="entry name" value="RmlC_Cupin_sf"/>
</dbReference>
<keyword evidence="4" id="KW-0479">Metal-binding</keyword>
<keyword evidence="5" id="KW-0560">Oxidoreductase</keyword>
<evidence type="ECO:0000256" key="5">
    <source>
        <dbReference type="ARBA" id="ARBA00023002"/>
    </source>
</evidence>
<dbReference type="EnsemblPlants" id="LPERR01G27140.2">
    <property type="protein sequence ID" value="LPERR01G27140.2"/>
    <property type="gene ID" value="LPERR01G27140"/>
</dbReference>
<evidence type="ECO:0000313" key="10">
    <source>
        <dbReference type="Proteomes" id="UP000032180"/>
    </source>
</evidence>
<name>A0A0D9V5W4_9ORYZ</name>
<reference evidence="9 10" key="2">
    <citation type="submission" date="2013-12" db="EMBL/GenBank/DDBJ databases">
        <authorList>
            <person name="Yu Y."/>
            <person name="Lee S."/>
            <person name="de Baynast K."/>
            <person name="Wissotski M."/>
            <person name="Liu L."/>
            <person name="Talag J."/>
            <person name="Goicoechea J."/>
            <person name="Angelova A."/>
            <person name="Jetty R."/>
            <person name="Kudrna D."/>
            <person name="Golser W."/>
            <person name="Rivera L."/>
            <person name="Zhang J."/>
            <person name="Wing R."/>
        </authorList>
    </citation>
    <scope>NUCLEOTIDE SEQUENCE</scope>
</reference>
<dbReference type="InterPro" id="IPR012864">
    <property type="entry name" value="PCO/ADO"/>
</dbReference>
<evidence type="ECO:0000256" key="8">
    <source>
        <dbReference type="SAM" id="MobiDB-lite"/>
    </source>
</evidence>
<dbReference type="Proteomes" id="UP000032180">
    <property type="component" value="Chromosome 1"/>
</dbReference>
<keyword evidence="10" id="KW-1185">Reference proteome</keyword>
<dbReference type="Gramene" id="LPERR01G27140.1">
    <property type="protein sequence ID" value="LPERR01G27140.1"/>
    <property type="gene ID" value="LPERR01G27140"/>
</dbReference>
<reference evidence="9 10" key="1">
    <citation type="submission" date="2012-08" db="EMBL/GenBank/DDBJ databases">
        <title>Oryza genome evolution.</title>
        <authorList>
            <person name="Wing R.A."/>
        </authorList>
    </citation>
    <scope>NUCLEOTIDE SEQUENCE</scope>
</reference>
<evidence type="ECO:0000256" key="2">
    <source>
        <dbReference type="ARBA" id="ARBA00006622"/>
    </source>
</evidence>
<dbReference type="AlphaFoldDB" id="A0A0D9V5W4"/>
<dbReference type="GO" id="GO:0070483">
    <property type="term" value="P:detection of hypoxia"/>
    <property type="evidence" value="ECO:0007669"/>
    <property type="project" value="UniProtKB-ARBA"/>
</dbReference>
<keyword evidence="6" id="KW-0408">Iron</keyword>
<evidence type="ECO:0000313" key="9">
    <source>
        <dbReference type="EnsemblPlants" id="LPERR01G27140.2"/>
    </source>
</evidence>
<feature type="region of interest" description="Disordered" evidence="8">
    <location>
        <begin position="19"/>
        <end position="100"/>
    </location>
</feature>
<comment type="catalytic activity">
    <reaction evidence="7">
        <text>L-cysteine + O2 = 3-sulfino-L-alanine + H(+)</text>
        <dbReference type="Rhea" id="RHEA:20441"/>
        <dbReference type="ChEBI" id="CHEBI:15378"/>
        <dbReference type="ChEBI" id="CHEBI:15379"/>
        <dbReference type="ChEBI" id="CHEBI:35235"/>
        <dbReference type="ChEBI" id="CHEBI:61085"/>
        <dbReference type="EC" id="1.13.11.20"/>
    </reaction>
    <physiologicalReaction direction="left-to-right" evidence="7">
        <dbReference type="Rhea" id="RHEA:20442"/>
    </physiologicalReaction>
</comment>
<dbReference type="HOGENOM" id="CLU_061320_4_1_1"/>
<dbReference type="SUPFAM" id="SSF51182">
    <property type="entry name" value="RmlC-like cupins"/>
    <property type="match status" value="1"/>
</dbReference>
<dbReference type="GO" id="GO:0017172">
    <property type="term" value="F:cysteine dioxygenase activity"/>
    <property type="evidence" value="ECO:0007669"/>
    <property type="project" value="UniProtKB-EC"/>
</dbReference>
<dbReference type="Gene3D" id="2.60.120.10">
    <property type="entry name" value="Jelly Rolls"/>
    <property type="match status" value="1"/>
</dbReference>
<evidence type="ECO:0000256" key="6">
    <source>
        <dbReference type="ARBA" id="ARBA00023004"/>
    </source>
</evidence>
<feature type="compositionally biased region" description="Low complexity" evidence="8">
    <location>
        <begin position="26"/>
        <end position="48"/>
    </location>
</feature>
<organism evidence="9 10">
    <name type="scientific">Leersia perrieri</name>
    <dbReference type="NCBI Taxonomy" id="77586"/>
    <lineage>
        <taxon>Eukaryota</taxon>
        <taxon>Viridiplantae</taxon>
        <taxon>Streptophyta</taxon>
        <taxon>Embryophyta</taxon>
        <taxon>Tracheophyta</taxon>
        <taxon>Spermatophyta</taxon>
        <taxon>Magnoliopsida</taxon>
        <taxon>Liliopsida</taxon>
        <taxon>Poales</taxon>
        <taxon>Poaceae</taxon>
        <taxon>BOP clade</taxon>
        <taxon>Oryzoideae</taxon>
        <taxon>Oryzeae</taxon>
        <taxon>Oryzinae</taxon>
        <taxon>Leersia</taxon>
    </lineage>
</organism>
<dbReference type="InterPro" id="IPR014710">
    <property type="entry name" value="RmlC-like_jellyroll"/>
</dbReference>
<protein>
    <recommendedName>
        <fullName evidence="3">cysteine dioxygenase</fullName>
        <ecNumber evidence="3">1.13.11.20</ecNumber>
    </recommendedName>
</protein>
<comment type="similarity">
    <text evidence="2">Belongs to the cysteine dioxygenase family.</text>
</comment>
<evidence type="ECO:0000256" key="1">
    <source>
        <dbReference type="ARBA" id="ARBA00001954"/>
    </source>
</evidence>
<dbReference type="PANTHER" id="PTHR22966">
    <property type="entry name" value="2-AMINOETHANETHIOL DIOXYGENASE"/>
    <property type="match status" value="1"/>
</dbReference>
<proteinExistence type="inferred from homology"/>
<evidence type="ECO:0000256" key="3">
    <source>
        <dbReference type="ARBA" id="ARBA00013133"/>
    </source>
</evidence>
<dbReference type="CDD" id="cd20289">
    <property type="entry name" value="cupin_ADO"/>
    <property type="match status" value="1"/>
</dbReference>
<evidence type="ECO:0000256" key="7">
    <source>
        <dbReference type="ARBA" id="ARBA00024284"/>
    </source>
</evidence>
<dbReference type="GO" id="GO:0046872">
    <property type="term" value="F:metal ion binding"/>
    <property type="evidence" value="ECO:0007669"/>
    <property type="project" value="UniProtKB-KW"/>
</dbReference>
<comment type="cofactor">
    <cofactor evidence="1">
        <name>Fe(2+)</name>
        <dbReference type="ChEBI" id="CHEBI:29033"/>
    </cofactor>
</comment>
<dbReference type="Gramene" id="LPERR01G27140.2">
    <property type="protein sequence ID" value="LPERR01G27140.2"/>
    <property type="gene ID" value="LPERR01G27140"/>
</dbReference>
<dbReference type="PANTHER" id="PTHR22966:SF72">
    <property type="entry name" value="CYSTEINE DIOXYGENASE"/>
    <property type="match status" value="1"/>
</dbReference>
<sequence>MTWRRVDPYMALGRARVLGPTCRQHPPTSSPSGLPSSSLPVASSAWRRAAADGDRARRPRNLAAAGSAQRSHRRDTPNSLPRGQPRCRWNPPHPSWASTSKCKMPKIKNLSNACKVSFSPDGPISEEALERVRALLDEIRPIDVGLDNEAQIARNWNSSTRQANGRRGRNGANQFTSPIKYLHIHESESFSMGIFCMPPSSVIPLHNHPGMTVLSKLLYGTLHAESYDWIDIVDPPDQLQELSVRPARLVRDREMSAPETTILYPNRGGNIHTFRAITPCALFDVLSPPYSADNGRDCSYFRKSSVREPPVVLPSEINSAEVVWLDELEDHQPPEGFVVARGLYKGPVIRR</sequence>
<evidence type="ECO:0000256" key="4">
    <source>
        <dbReference type="ARBA" id="ARBA00022723"/>
    </source>
</evidence>
<reference evidence="9" key="3">
    <citation type="submission" date="2015-04" db="UniProtKB">
        <authorList>
            <consortium name="EnsemblPlants"/>
        </authorList>
    </citation>
    <scope>IDENTIFICATION</scope>
</reference>